<reference evidence="1 2" key="1">
    <citation type="submission" date="2021-06" db="EMBL/GenBank/DDBJ databases">
        <title>Caerostris extrusa draft genome.</title>
        <authorList>
            <person name="Kono N."/>
            <person name="Arakawa K."/>
        </authorList>
    </citation>
    <scope>NUCLEOTIDE SEQUENCE [LARGE SCALE GENOMIC DNA]</scope>
</reference>
<accession>A0AAV4S333</accession>
<sequence length="68" mass="7971">MSVSMQRIVTFEEKEDGLKKNLKSRMQIVFRENDEWDENRENAPGGSSLIPRGHYLQCPFHCTSCPLW</sequence>
<dbReference type="EMBL" id="BPLR01009003">
    <property type="protein sequence ID" value="GIY28928.1"/>
    <property type="molecule type" value="Genomic_DNA"/>
</dbReference>
<keyword evidence="2" id="KW-1185">Reference proteome</keyword>
<proteinExistence type="predicted"/>
<gene>
    <name evidence="1" type="ORF">CEXT_347631</name>
</gene>
<comment type="caution">
    <text evidence="1">The sequence shown here is derived from an EMBL/GenBank/DDBJ whole genome shotgun (WGS) entry which is preliminary data.</text>
</comment>
<dbReference type="AlphaFoldDB" id="A0AAV4S333"/>
<protein>
    <submittedName>
        <fullName evidence="1">Uncharacterized protein</fullName>
    </submittedName>
</protein>
<dbReference type="Proteomes" id="UP001054945">
    <property type="component" value="Unassembled WGS sequence"/>
</dbReference>
<name>A0AAV4S333_CAEEX</name>
<evidence type="ECO:0000313" key="2">
    <source>
        <dbReference type="Proteomes" id="UP001054945"/>
    </source>
</evidence>
<evidence type="ECO:0000313" key="1">
    <source>
        <dbReference type="EMBL" id="GIY28928.1"/>
    </source>
</evidence>
<organism evidence="1 2">
    <name type="scientific">Caerostris extrusa</name>
    <name type="common">Bark spider</name>
    <name type="synonym">Caerostris bankana</name>
    <dbReference type="NCBI Taxonomy" id="172846"/>
    <lineage>
        <taxon>Eukaryota</taxon>
        <taxon>Metazoa</taxon>
        <taxon>Ecdysozoa</taxon>
        <taxon>Arthropoda</taxon>
        <taxon>Chelicerata</taxon>
        <taxon>Arachnida</taxon>
        <taxon>Araneae</taxon>
        <taxon>Araneomorphae</taxon>
        <taxon>Entelegynae</taxon>
        <taxon>Araneoidea</taxon>
        <taxon>Araneidae</taxon>
        <taxon>Caerostris</taxon>
    </lineage>
</organism>